<protein>
    <submittedName>
        <fullName evidence="2">Uncharacterized protein</fullName>
    </submittedName>
</protein>
<keyword evidence="3" id="KW-1185">Reference proteome</keyword>
<proteinExistence type="predicted"/>
<accession>A0A8X6KM27</accession>
<evidence type="ECO:0000313" key="3">
    <source>
        <dbReference type="Proteomes" id="UP000887116"/>
    </source>
</evidence>
<feature type="region of interest" description="Disordered" evidence="1">
    <location>
        <begin position="98"/>
        <end position="128"/>
    </location>
</feature>
<comment type="caution">
    <text evidence="2">The sequence shown here is derived from an EMBL/GenBank/DDBJ whole genome shotgun (WGS) entry which is preliminary data.</text>
</comment>
<name>A0A8X6KM27_TRICU</name>
<evidence type="ECO:0000256" key="1">
    <source>
        <dbReference type="SAM" id="MobiDB-lite"/>
    </source>
</evidence>
<dbReference type="AlphaFoldDB" id="A0A8X6KM27"/>
<reference evidence="2" key="1">
    <citation type="submission" date="2020-07" db="EMBL/GenBank/DDBJ databases">
        <title>Multicomponent nature underlies the extraordinary mechanical properties of spider dragline silk.</title>
        <authorList>
            <person name="Kono N."/>
            <person name="Nakamura H."/>
            <person name="Mori M."/>
            <person name="Yoshida Y."/>
            <person name="Ohtoshi R."/>
            <person name="Malay A.D."/>
            <person name="Moran D.A.P."/>
            <person name="Tomita M."/>
            <person name="Numata K."/>
            <person name="Arakawa K."/>
        </authorList>
    </citation>
    <scope>NUCLEOTIDE SEQUENCE</scope>
</reference>
<sequence length="152" mass="17319">MTCLSLGRMSLRGKMRLISFHVTPIFSQWSPIKEIWEQQRSFKSDCPAKKLFQKKEFGEGITIKFRKNSIYYFKRQQWNPSTIKCNLTCENRDIPKRNLSKSSKAAAPADSKSCPNRPGKEKTGQVGLTSDGLLAATSYSASRLLGPTYYQR</sequence>
<organism evidence="2 3">
    <name type="scientific">Trichonephila clavata</name>
    <name type="common">Joro spider</name>
    <name type="synonym">Nephila clavata</name>
    <dbReference type="NCBI Taxonomy" id="2740835"/>
    <lineage>
        <taxon>Eukaryota</taxon>
        <taxon>Metazoa</taxon>
        <taxon>Ecdysozoa</taxon>
        <taxon>Arthropoda</taxon>
        <taxon>Chelicerata</taxon>
        <taxon>Arachnida</taxon>
        <taxon>Araneae</taxon>
        <taxon>Araneomorphae</taxon>
        <taxon>Entelegynae</taxon>
        <taxon>Araneoidea</taxon>
        <taxon>Nephilidae</taxon>
        <taxon>Trichonephila</taxon>
    </lineage>
</organism>
<evidence type="ECO:0000313" key="2">
    <source>
        <dbReference type="EMBL" id="GFQ75978.1"/>
    </source>
</evidence>
<dbReference type="Proteomes" id="UP000887116">
    <property type="component" value="Unassembled WGS sequence"/>
</dbReference>
<dbReference type="OrthoDB" id="10298527at2759"/>
<gene>
    <name evidence="2" type="ORF">TNCT_262801</name>
</gene>
<feature type="compositionally biased region" description="Low complexity" evidence="1">
    <location>
        <begin position="100"/>
        <end position="113"/>
    </location>
</feature>
<dbReference type="EMBL" id="BMAO01011742">
    <property type="protein sequence ID" value="GFQ75978.1"/>
    <property type="molecule type" value="Genomic_DNA"/>
</dbReference>